<protein>
    <recommendedName>
        <fullName evidence="3">STAS/SEC14 domain-containing protein</fullName>
    </recommendedName>
</protein>
<gene>
    <name evidence="1" type="ORF">Q5H93_15255</name>
</gene>
<dbReference type="InterPro" id="IPR036513">
    <property type="entry name" value="STAS_dom_sf"/>
</dbReference>
<dbReference type="Proteomes" id="UP001176429">
    <property type="component" value="Unassembled WGS sequence"/>
</dbReference>
<dbReference type="EMBL" id="JAUQSY010000009">
    <property type="protein sequence ID" value="MDO7876100.1"/>
    <property type="molecule type" value="Genomic_DNA"/>
</dbReference>
<evidence type="ECO:0000313" key="1">
    <source>
        <dbReference type="EMBL" id="MDO7876100.1"/>
    </source>
</evidence>
<dbReference type="SUPFAM" id="SSF52091">
    <property type="entry name" value="SpoIIaa-like"/>
    <property type="match status" value="1"/>
</dbReference>
<comment type="caution">
    <text evidence="1">The sequence shown here is derived from an EMBL/GenBank/DDBJ whole genome shotgun (WGS) entry which is preliminary data.</text>
</comment>
<sequence>MSVNITIAGNTAVVAISGYYELVDMAEIMELYHNGRASELTYIIFNCQDWEAFNVFGNELLMLHNESKNRENNPLFCGVSDGLRSVLLLMHPPEFPAPLFLADVEECLRYIWDTYPIPPVV</sequence>
<reference evidence="1" key="1">
    <citation type="submission" date="2023-07" db="EMBL/GenBank/DDBJ databases">
        <authorList>
            <person name="Kim M.K."/>
        </authorList>
    </citation>
    <scope>NUCLEOTIDE SEQUENCE</scope>
    <source>
        <strain evidence="1">ASUV-10-1</strain>
    </source>
</reference>
<dbReference type="RefSeq" id="WP_305007452.1">
    <property type="nucleotide sequence ID" value="NZ_JAUQSY010000009.1"/>
</dbReference>
<evidence type="ECO:0008006" key="3">
    <source>
        <dbReference type="Google" id="ProtNLM"/>
    </source>
</evidence>
<proteinExistence type="predicted"/>
<name>A0ABT9BE98_9BACT</name>
<keyword evidence="2" id="KW-1185">Reference proteome</keyword>
<evidence type="ECO:0000313" key="2">
    <source>
        <dbReference type="Proteomes" id="UP001176429"/>
    </source>
</evidence>
<organism evidence="1 2">
    <name type="scientific">Hymenobacter aranciens</name>
    <dbReference type="NCBI Taxonomy" id="3063996"/>
    <lineage>
        <taxon>Bacteria</taxon>
        <taxon>Pseudomonadati</taxon>
        <taxon>Bacteroidota</taxon>
        <taxon>Cytophagia</taxon>
        <taxon>Cytophagales</taxon>
        <taxon>Hymenobacteraceae</taxon>
        <taxon>Hymenobacter</taxon>
    </lineage>
</organism>
<accession>A0ABT9BE98</accession>